<keyword evidence="1 3" id="KW-0732">Signal</keyword>
<comment type="caution">
    <text evidence="5">The sequence shown here is derived from an EMBL/GenBank/DDBJ whole genome shotgun (WGS) entry which is preliminary data.</text>
</comment>
<proteinExistence type="predicted"/>
<dbReference type="EMBL" id="JADIMI010000014">
    <property type="protein sequence ID" value="MBO8451536.1"/>
    <property type="molecule type" value="Genomic_DNA"/>
</dbReference>
<feature type="coiled-coil region" evidence="2">
    <location>
        <begin position="147"/>
        <end position="241"/>
    </location>
</feature>
<evidence type="ECO:0000313" key="6">
    <source>
        <dbReference type="Proteomes" id="UP000823661"/>
    </source>
</evidence>
<protein>
    <submittedName>
        <fullName evidence="5">Peptidoglycan DD-metalloendopeptidase family protein</fullName>
    </submittedName>
</protein>
<reference evidence="5" key="2">
    <citation type="journal article" date="2021" name="PeerJ">
        <title>Extensive microbial diversity within the chicken gut microbiome revealed by metagenomics and culture.</title>
        <authorList>
            <person name="Gilroy R."/>
            <person name="Ravi A."/>
            <person name="Getino M."/>
            <person name="Pursley I."/>
            <person name="Horton D.L."/>
            <person name="Alikhan N.F."/>
            <person name="Baker D."/>
            <person name="Gharbi K."/>
            <person name="Hall N."/>
            <person name="Watson M."/>
            <person name="Adriaenssens E.M."/>
            <person name="Foster-Nyarko E."/>
            <person name="Jarju S."/>
            <person name="Secka A."/>
            <person name="Antonio M."/>
            <person name="Oren A."/>
            <person name="Chaudhuri R.R."/>
            <person name="La Ragione R."/>
            <person name="Hildebrand F."/>
            <person name="Pallen M.J."/>
        </authorList>
    </citation>
    <scope>NUCLEOTIDE SEQUENCE</scope>
    <source>
        <strain evidence="5">B1-20833</strain>
    </source>
</reference>
<feature type="domain" description="M23ase beta-sheet core" evidence="4">
    <location>
        <begin position="298"/>
        <end position="389"/>
    </location>
</feature>
<dbReference type="Pfam" id="PF01551">
    <property type="entry name" value="Peptidase_M23"/>
    <property type="match status" value="1"/>
</dbReference>
<sequence length="394" mass="45355">MMGHLYRILLPAILAVAAAVSMSAQDIDRHMESKARLEKEIEILDRQLADNADRSRDALSRLTLIRKKVSNRKALVAESDRQIRLYSDEIYSAQRKINRLQAREDTLTEYYARLVKSAYRNRDARIWYMYILASEDLGQAFRRFSYFRELSSEMKAQAREIRALRAEQEAEKARLQDLKSAAEKVRVRRQADLKSLQQEENQSSMVVTQLKRNRTRYQKELNAKKKQVDALNREIRRLVEEAMKSASGNKGETAAIDYHLAEEFSANKGKLPWPAEGPVIDHFGQHYHPVFTRLKLPFNNGMTIALAKGSSVKAVFDGVVKQIVVMPGYNQCVLVQHGNYFSFYCKLKTTSVKAGDKVKTGQTIGEVDTINGETQLHFQIWKDQTPQNPEQWLR</sequence>
<dbReference type="Gene3D" id="6.10.250.3150">
    <property type="match status" value="1"/>
</dbReference>
<dbReference type="InterPro" id="IPR050570">
    <property type="entry name" value="Cell_wall_metabolism_enzyme"/>
</dbReference>
<evidence type="ECO:0000256" key="1">
    <source>
        <dbReference type="ARBA" id="ARBA00022729"/>
    </source>
</evidence>
<dbReference type="Proteomes" id="UP000823661">
    <property type="component" value="Unassembled WGS sequence"/>
</dbReference>
<evidence type="ECO:0000259" key="4">
    <source>
        <dbReference type="Pfam" id="PF01551"/>
    </source>
</evidence>
<evidence type="ECO:0000256" key="2">
    <source>
        <dbReference type="SAM" id="Coils"/>
    </source>
</evidence>
<feature type="chain" id="PRO_5038351131" evidence="3">
    <location>
        <begin position="25"/>
        <end position="394"/>
    </location>
</feature>
<dbReference type="PANTHER" id="PTHR21666:SF289">
    <property type="entry name" value="L-ALA--D-GLU ENDOPEPTIDASE"/>
    <property type="match status" value="1"/>
</dbReference>
<dbReference type="SUPFAM" id="SSF51261">
    <property type="entry name" value="Duplicated hybrid motif"/>
    <property type="match status" value="1"/>
</dbReference>
<dbReference type="GO" id="GO:0004222">
    <property type="term" value="F:metalloendopeptidase activity"/>
    <property type="evidence" value="ECO:0007669"/>
    <property type="project" value="TreeGrafter"/>
</dbReference>
<reference evidence="5" key="1">
    <citation type="submission" date="2020-10" db="EMBL/GenBank/DDBJ databases">
        <authorList>
            <person name="Gilroy R."/>
        </authorList>
    </citation>
    <scope>NUCLEOTIDE SEQUENCE</scope>
    <source>
        <strain evidence="5">B1-20833</strain>
    </source>
</reference>
<gene>
    <name evidence="5" type="ORF">IAC06_01460</name>
</gene>
<dbReference type="PANTHER" id="PTHR21666">
    <property type="entry name" value="PEPTIDASE-RELATED"/>
    <property type="match status" value="1"/>
</dbReference>
<feature type="signal peptide" evidence="3">
    <location>
        <begin position="1"/>
        <end position="24"/>
    </location>
</feature>
<dbReference type="InterPro" id="IPR011055">
    <property type="entry name" value="Dup_hybrid_motif"/>
</dbReference>
<dbReference type="CDD" id="cd12797">
    <property type="entry name" value="M23_peptidase"/>
    <property type="match status" value="1"/>
</dbReference>
<accession>A0A9D9ENV0</accession>
<evidence type="ECO:0000313" key="5">
    <source>
        <dbReference type="EMBL" id="MBO8451536.1"/>
    </source>
</evidence>
<name>A0A9D9ENV0_9BACT</name>
<dbReference type="Gene3D" id="2.70.70.10">
    <property type="entry name" value="Glucose Permease (Domain IIA)"/>
    <property type="match status" value="1"/>
</dbReference>
<dbReference type="AlphaFoldDB" id="A0A9D9ENV0"/>
<keyword evidence="2" id="KW-0175">Coiled coil</keyword>
<organism evidence="5 6">
    <name type="scientific">Candidatus Cryptobacteroides intestinavium</name>
    <dbReference type="NCBI Taxonomy" id="2840766"/>
    <lineage>
        <taxon>Bacteria</taxon>
        <taxon>Pseudomonadati</taxon>
        <taxon>Bacteroidota</taxon>
        <taxon>Bacteroidia</taxon>
        <taxon>Bacteroidales</taxon>
        <taxon>Candidatus Cryptobacteroides</taxon>
    </lineage>
</organism>
<dbReference type="InterPro" id="IPR016047">
    <property type="entry name" value="M23ase_b-sheet_dom"/>
</dbReference>
<feature type="coiled-coil region" evidence="2">
    <location>
        <begin position="27"/>
        <end position="54"/>
    </location>
</feature>
<evidence type="ECO:0000256" key="3">
    <source>
        <dbReference type="SAM" id="SignalP"/>
    </source>
</evidence>